<dbReference type="InterPro" id="IPR027417">
    <property type="entry name" value="P-loop_NTPase"/>
</dbReference>
<sequence length="390" mass="43364">MSWNSIVGHEPQLRVLKTALGANRLAHAYLFTGPEGSGKESVAFELAKILNCRSSGNLSGEGSCGECESCRQTDLLMHPNIEYLFPVEAALLETIDPSKKENKKLTEARERYEALLDEKRKNPFFTPAMERSMGILTEQVVMLQQKASLAPRDGGKKVFIISQAERLHPTAANKLLKLLEEPPAHVVFILVSSRPESVLPTIRSRCQLLNFARPRPAEIEAWIARRAPQLDKTERHFIVSLSRGNLCSALELIEAETGEGAAPAVVGIRNKAIDYLRNILVPAKFHEAIGTCEELAKSSTRTEQLIFLDALLLFFQDVTRRSIDHAFPELNNPDIAANTDRFVKAFPNRDLYRASTAIEEAMRSINRNASVLLVMAGLTAELRGILQGKR</sequence>
<dbReference type="PATRIC" id="fig|194439.7.peg.1451"/>
<proteinExistence type="predicted"/>
<evidence type="ECO:0000313" key="1">
    <source>
        <dbReference type="EMBL" id="AAM72831.1"/>
    </source>
</evidence>
<dbReference type="RefSeq" id="WP_010933270.1">
    <property type="nucleotide sequence ID" value="NC_002932.3"/>
</dbReference>
<dbReference type="PANTHER" id="PTHR11669:SF8">
    <property type="entry name" value="DNA POLYMERASE III SUBUNIT DELTA"/>
    <property type="match status" value="1"/>
</dbReference>
<reference evidence="1 2" key="1">
    <citation type="journal article" date="2002" name="Proc. Natl. Acad. Sci. U.S.A.">
        <title>The complete genome sequence of Chlorobium tepidum TLS, a photosynthetic, anaerobic, green-sulfur bacterium.</title>
        <authorList>
            <person name="Eisen J.A."/>
            <person name="Nelson K.E."/>
            <person name="Paulsen I.T."/>
            <person name="Heidelberg J.F."/>
            <person name="Wu M."/>
            <person name="Dodson R.J."/>
            <person name="Deboy R."/>
            <person name="Gwinn M.L."/>
            <person name="Nelson W.C."/>
            <person name="Haft D.H."/>
            <person name="Hickey E.K."/>
            <person name="Peterson J.D."/>
            <person name="Durkin A.S."/>
            <person name="Kolonay J.L."/>
            <person name="Yang F."/>
            <person name="Holt I."/>
            <person name="Umayam L.A."/>
            <person name="Mason T."/>
            <person name="Brenner M."/>
            <person name="Shea T.P."/>
            <person name="Parksey D."/>
            <person name="Nierman W.C."/>
            <person name="Feldblyum T.V."/>
            <person name="Hansen C.L."/>
            <person name="Craven M.B."/>
            <person name="Radune D."/>
            <person name="Vamathevan J."/>
            <person name="Khouri H."/>
            <person name="White O."/>
            <person name="Gruber T.M."/>
            <person name="Ketchum K.A."/>
            <person name="Venter J.C."/>
            <person name="Tettelin H."/>
            <person name="Bryant D.A."/>
            <person name="Fraser C.M."/>
        </authorList>
    </citation>
    <scope>NUCLEOTIDE SEQUENCE [LARGE SCALE GENOMIC DNA]</scope>
    <source>
        <strain evidence="2">ATCC 49652 / DSM 12025 / NBRC 103806 / TLS</strain>
    </source>
</reference>
<accession>Q8KC20</accession>
<keyword evidence="2" id="KW-1185">Reference proteome</keyword>
<dbReference type="OrthoDB" id="9811073at2"/>
<dbReference type="Gene3D" id="3.40.50.300">
    <property type="entry name" value="P-loop containing nucleotide triphosphate hydrolases"/>
    <property type="match status" value="1"/>
</dbReference>
<dbReference type="SUPFAM" id="SSF52540">
    <property type="entry name" value="P-loop containing nucleoside triphosphate hydrolases"/>
    <property type="match status" value="1"/>
</dbReference>
<dbReference type="EMBL" id="AE006470">
    <property type="protein sequence ID" value="AAM72831.1"/>
    <property type="molecule type" value="Genomic_DNA"/>
</dbReference>
<dbReference type="EnsemblBacteria" id="AAM72831">
    <property type="protein sequence ID" value="AAM72831"/>
    <property type="gene ID" value="CT1606"/>
</dbReference>
<dbReference type="KEGG" id="cte:CT1606"/>
<dbReference type="GO" id="GO:0006261">
    <property type="term" value="P:DNA-templated DNA replication"/>
    <property type="evidence" value="ECO:0007669"/>
    <property type="project" value="TreeGrafter"/>
</dbReference>
<dbReference type="STRING" id="194439.CT1606"/>
<dbReference type="AlphaFoldDB" id="Q8KC20"/>
<dbReference type="HOGENOM" id="CLU_006229_4_0_10"/>
<name>Q8KC20_CHLTE</name>
<dbReference type="PANTHER" id="PTHR11669">
    <property type="entry name" value="REPLICATION FACTOR C / DNA POLYMERASE III GAMMA-TAU SUBUNIT"/>
    <property type="match status" value="1"/>
</dbReference>
<evidence type="ECO:0000313" key="2">
    <source>
        <dbReference type="Proteomes" id="UP000001007"/>
    </source>
</evidence>
<dbReference type="Proteomes" id="UP000001007">
    <property type="component" value="Chromosome"/>
</dbReference>
<organism evidence="1 2">
    <name type="scientific">Chlorobaculum tepidum (strain ATCC 49652 / DSM 12025 / NBRC 103806 / TLS)</name>
    <name type="common">Chlorobium tepidum</name>
    <dbReference type="NCBI Taxonomy" id="194439"/>
    <lineage>
        <taxon>Bacteria</taxon>
        <taxon>Pseudomonadati</taxon>
        <taxon>Chlorobiota</taxon>
        <taxon>Chlorobiia</taxon>
        <taxon>Chlorobiales</taxon>
        <taxon>Chlorobiaceae</taxon>
        <taxon>Chlorobaculum</taxon>
    </lineage>
</organism>
<dbReference type="eggNOG" id="COG2812">
    <property type="taxonomic scope" value="Bacteria"/>
</dbReference>
<gene>
    <name evidence="1" type="ordered locus">CT1606</name>
</gene>
<protein>
    <submittedName>
        <fullName evidence="1">DNA polymerase III, delta subunit, putative</fullName>
    </submittedName>
</protein>
<dbReference type="Pfam" id="PF13177">
    <property type="entry name" value="DNA_pol3_delta2"/>
    <property type="match status" value="1"/>
</dbReference>
<dbReference type="InterPro" id="IPR050238">
    <property type="entry name" value="DNA_Rep/Repair_Clamp_Loader"/>
</dbReference>